<organism evidence="3 4">
    <name type="scientific">Mesotoga prima MesG1.Ag.4.2</name>
    <dbReference type="NCBI Taxonomy" id="660470"/>
    <lineage>
        <taxon>Bacteria</taxon>
        <taxon>Thermotogati</taxon>
        <taxon>Thermotogota</taxon>
        <taxon>Thermotogae</taxon>
        <taxon>Kosmotogales</taxon>
        <taxon>Kosmotogaceae</taxon>
        <taxon>Mesotoga</taxon>
    </lineage>
</organism>
<feature type="transmembrane region" description="Helical" evidence="2">
    <location>
        <begin position="111"/>
        <end position="133"/>
    </location>
</feature>
<keyword evidence="1" id="KW-0175">Coiled coil</keyword>
<dbReference type="EMBL" id="CP003532">
    <property type="protein sequence ID" value="AFK07808.1"/>
    <property type="molecule type" value="Genomic_DNA"/>
</dbReference>
<evidence type="ECO:0000256" key="1">
    <source>
        <dbReference type="SAM" id="Coils"/>
    </source>
</evidence>
<keyword evidence="2" id="KW-1133">Transmembrane helix</keyword>
<feature type="coiled-coil region" evidence="1">
    <location>
        <begin position="153"/>
        <end position="180"/>
    </location>
</feature>
<feature type="transmembrane region" description="Helical" evidence="2">
    <location>
        <begin position="31"/>
        <end position="49"/>
    </location>
</feature>
<protein>
    <submittedName>
        <fullName evidence="3">Uncharacterized protein</fullName>
    </submittedName>
</protein>
<keyword evidence="4" id="KW-1185">Reference proteome</keyword>
<dbReference type="AlphaFoldDB" id="I2F7A5"/>
<proteinExistence type="predicted"/>
<dbReference type="RefSeq" id="WP_014731573.1">
    <property type="nucleotide sequence ID" value="NC_017934.1"/>
</dbReference>
<feature type="transmembrane region" description="Helical" evidence="2">
    <location>
        <begin position="139"/>
        <end position="156"/>
    </location>
</feature>
<name>I2F7A5_9BACT</name>
<accession>I2F7A5</accession>
<reference evidence="3 4" key="1">
    <citation type="journal article" date="2012" name="Genome Biol. Evol.">
        <title>Genome Sequence of the Mesophilic Thermotogales Bacterium Mesotoga prima MesG1.Ag.4.2 Reveals the Largest Thermotogales Genome To Date.</title>
        <authorList>
            <person name="Zhaxybayeva O."/>
            <person name="Swithers K.S."/>
            <person name="Foght J."/>
            <person name="Green A.G."/>
            <person name="Bruce D."/>
            <person name="Detter C."/>
            <person name="Han S."/>
            <person name="Teshima H."/>
            <person name="Han J."/>
            <person name="Woyke T."/>
            <person name="Pitluck S."/>
            <person name="Nolan M."/>
            <person name="Ivanova N."/>
            <person name="Pati A."/>
            <person name="Land M.L."/>
            <person name="Dlutek M."/>
            <person name="Doolittle W.F."/>
            <person name="Noll K.M."/>
            <person name="Nesbo C.L."/>
        </authorList>
    </citation>
    <scope>NUCLEOTIDE SEQUENCE [LARGE SCALE GENOMIC DNA]</scope>
    <source>
        <strain evidence="4">mesG1.Ag.4.2</strain>
    </source>
</reference>
<dbReference type="TCDB" id="3.A.1.125.7">
    <property type="family name" value="the atp-binding cassette (abc) superfamily"/>
</dbReference>
<keyword evidence="2" id="KW-0472">Membrane</keyword>
<dbReference type="STRING" id="660470.Theba_2175"/>
<gene>
    <name evidence="3" type="ORF">Theba_2175</name>
</gene>
<sequence>MKKVTVYYMASAGILFVLNFSKGAYFHPVFFFLPFLIIVDYLIVSGIPGRSYSIRISAFLRNIQSILTLRRTFDESTKGKIIDSENLRNLEKVVSSLEEKLKKPSELQRKLYIFSAYAAPLFPLAVMLSSVIVQRRVEIVAGLFSYVASLIIVLLSRKAFSNLEKTIEKLNEEIRKAVDDITQ</sequence>
<dbReference type="Proteomes" id="UP000002881">
    <property type="component" value="Chromosome"/>
</dbReference>
<dbReference type="GeneID" id="87107910"/>
<evidence type="ECO:0000256" key="2">
    <source>
        <dbReference type="SAM" id="Phobius"/>
    </source>
</evidence>
<evidence type="ECO:0000313" key="4">
    <source>
        <dbReference type="Proteomes" id="UP000002881"/>
    </source>
</evidence>
<evidence type="ECO:0000313" key="3">
    <source>
        <dbReference type="EMBL" id="AFK07808.1"/>
    </source>
</evidence>
<keyword evidence="2" id="KW-0812">Transmembrane</keyword>
<dbReference type="KEGG" id="mpg:Theba_2175"/>
<dbReference type="HOGENOM" id="CLU_1473560_0_0_0"/>